<sequence length="70" mass="8288">MFQNPDSKSPQFMEIFVNDHVSYANGMYMSHESEHFWQHHSFVNRILLLLLKAKMMEILKNLQSAFMGNP</sequence>
<dbReference type="Proteomes" id="UP000183832">
    <property type="component" value="Unassembled WGS sequence"/>
</dbReference>
<proteinExistence type="predicted"/>
<dbReference type="EMBL" id="CVRI01000040">
    <property type="protein sequence ID" value="CRK95129.1"/>
    <property type="molecule type" value="Genomic_DNA"/>
</dbReference>
<gene>
    <name evidence="1" type="ORF">CLUMA_CG008607</name>
</gene>
<evidence type="ECO:0000313" key="1">
    <source>
        <dbReference type="EMBL" id="CRK95129.1"/>
    </source>
</evidence>
<reference evidence="1 2" key="1">
    <citation type="submission" date="2015-04" db="EMBL/GenBank/DDBJ databases">
        <authorList>
            <person name="Syromyatnikov M.Y."/>
            <person name="Popov V.N."/>
        </authorList>
    </citation>
    <scope>NUCLEOTIDE SEQUENCE [LARGE SCALE GENOMIC DNA]</scope>
</reference>
<dbReference type="AlphaFoldDB" id="A0A1J1I9L9"/>
<accession>A0A1J1I9L9</accession>
<keyword evidence="2" id="KW-1185">Reference proteome</keyword>
<organism evidence="1 2">
    <name type="scientific">Clunio marinus</name>
    <dbReference type="NCBI Taxonomy" id="568069"/>
    <lineage>
        <taxon>Eukaryota</taxon>
        <taxon>Metazoa</taxon>
        <taxon>Ecdysozoa</taxon>
        <taxon>Arthropoda</taxon>
        <taxon>Hexapoda</taxon>
        <taxon>Insecta</taxon>
        <taxon>Pterygota</taxon>
        <taxon>Neoptera</taxon>
        <taxon>Endopterygota</taxon>
        <taxon>Diptera</taxon>
        <taxon>Nematocera</taxon>
        <taxon>Chironomoidea</taxon>
        <taxon>Chironomidae</taxon>
        <taxon>Clunio</taxon>
    </lineage>
</organism>
<name>A0A1J1I9L9_9DIPT</name>
<evidence type="ECO:0000313" key="2">
    <source>
        <dbReference type="Proteomes" id="UP000183832"/>
    </source>
</evidence>
<protein>
    <submittedName>
        <fullName evidence="1">CLUMA_CG008607, isoform A</fullName>
    </submittedName>
</protein>